<evidence type="ECO:0000313" key="1">
    <source>
        <dbReference type="EMBL" id="KRH65792.1"/>
    </source>
</evidence>
<dbReference type="EnsemblPlants" id="KRH65792">
    <property type="protein sequence ID" value="KRH65792"/>
    <property type="gene ID" value="GLYMA_03G061800"/>
</dbReference>
<organism evidence="1">
    <name type="scientific">Glycine max</name>
    <name type="common">Soybean</name>
    <name type="synonym">Glycine hispida</name>
    <dbReference type="NCBI Taxonomy" id="3847"/>
    <lineage>
        <taxon>Eukaryota</taxon>
        <taxon>Viridiplantae</taxon>
        <taxon>Streptophyta</taxon>
        <taxon>Embryophyta</taxon>
        <taxon>Tracheophyta</taxon>
        <taxon>Spermatophyta</taxon>
        <taxon>Magnoliopsida</taxon>
        <taxon>eudicotyledons</taxon>
        <taxon>Gunneridae</taxon>
        <taxon>Pentapetalae</taxon>
        <taxon>rosids</taxon>
        <taxon>fabids</taxon>
        <taxon>Fabales</taxon>
        <taxon>Fabaceae</taxon>
        <taxon>Papilionoideae</taxon>
        <taxon>50 kb inversion clade</taxon>
        <taxon>NPAAA clade</taxon>
        <taxon>indigoferoid/millettioid clade</taxon>
        <taxon>Phaseoleae</taxon>
        <taxon>Glycine</taxon>
        <taxon>Glycine subgen. Soja</taxon>
    </lineage>
</organism>
<proteinExistence type="predicted"/>
<keyword evidence="3" id="KW-1185">Reference proteome</keyword>
<dbReference type="SUPFAM" id="SSF57756">
    <property type="entry name" value="Retrovirus zinc finger-like domains"/>
    <property type="match status" value="1"/>
</dbReference>
<dbReference type="PANTHER" id="PTHR47481:SF36">
    <property type="entry name" value="CCHC-TYPE DOMAIN-CONTAINING PROTEIN"/>
    <property type="match status" value="1"/>
</dbReference>
<protein>
    <recommendedName>
        <fullName evidence="4">CCHC-type domain-containing protein</fullName>
    </recommendedName>
</protein>
<evidence type="ECO:0008006" key="4">
    <source>
        <dbReference type="Google" id="ProtNLM"/>
    </source>
</evidence>
<accession>A0A0R0KFG4</accession>
<evidence type="ECO:0000313" key="3">
    <source>
        <dbReference type="Proteomes" id="UP000008827"/>
    </source>
</evidence>
<dbReference type="PANTHER" id="PTHR47481">
    <property type="match status" value="1"/>
</dbReference>
<gene>
    <name evidence="1" type="ORF">GLYMA_03G061800</name>
</gene>
<reference evidence="1" key="3">
    <citation type="submission" date="2018-07" db="EMBL/GenBank/DDBJ databases">
        <title>WGS assembly of Glycine max.</title>
        <authorList>
            <person name="Schmutz J."/>
            <person name="Cannon S."/>
            <person name="Schlueter J."/>
            <person name="Ma J."/>
            <person name="Mitros T."/>
            <person name="Nelson W."/>
            <person name="Hyten D."/>
            <person name="Song Q."/>
            <person name="Thelen J."/>
            <person name="Cheng J."/>
            <person name="Xu D."/>
            <person name="Hellsten U."/>
            <person name="May G."/>
            <person name="Yu Y."/>
            <person name="Sakurai T."/>
            <person name="Umezawa T."/>
            <person name="Bhattacharyya M."/>
            <person name="Sandhu D."/>
            <person name="Valliyodan B."/>
            <person name="Lindquist E."/>
            <person name="Peto M."/>
            <person name="Grant D."/>
            <person name="Shu S."/>
            <person name="Goodstein D."/>
            <person name="Barry K."/>
            <person name="Futrell-Griggs M."/>
            <person name="Abernathy B."/>
            <person name="Du J."/>
            <person name="Tian Z."/>
            <person name="Zhu L."/>
            <person name="Gill N."/>
            <person name="Joshi T."/>
            <person name="Libault M."/>
            <person name="Sethuraman A."/>
            <person name="Zhang X."/>
            <person name="Shinozaki K."/>
            <person name="Nguyen H."/>
            <person name="Wing R."/>
            <person name="Cregan P."/>
            <person name="Specht J."/>
            <person name="Grimwood J."/>
            <person name="Rokhsar D."/>
            <person name="Stacey G."/>
            <person name="Shoemaker R."/>
            <person name="Jackson S."/>
        </authorList>
    </citation>
    <scope>NUCLEOTIDE SEQUENCE</scope>
    <source>
        <tissue evidence="1">Callus</tissue>
    </source>
</reference>
<dbReference type="Proteomes" id="UP000008827">
    <property type="component" value="Chromosome 3"/>
</dbReference>
<evidence type="ECO:0000313" key="2">
    <source>
        <dbReference type="EnsemblPlants" id="KRH65792"/>
    </source>
</evidence>
<dbReference type="AlphaFoldDB" id="A0A0R0KFG4"/>
<sequence length="307" mass="35749">MPPDTLDMTEAQRKWKVKCGKMLFVLRTMVNKELINHIRDLDTPKDVWETLEKLFSKKNVARLQLLENELASIVQGNLTIDEYFLKIKKFCAKISELDLSEKISEARGLKKEYYPFIMSIQRWTNQPSLEELQNFLTNQEAFLQQSSSSPAQEAPDTPDTTEARRKWKVKCGKMLVVLRMTVNKELIDHIRDLDTPKDLVENELASTVQGNVTIAEYFLKIKNLCAEISELDLSEKIRKTRSQDNEEVELKRKSVKYFKCGRLGHIKRNCRTRLFKVNATYEENEGLWIEDPKKIGPKMQEKALGFS</sequence>
<dbReference type="GO" id="GO:0008270">
    <property type="term" value="F:zinc ion binding"/>
    <property type="evidence" value="ECO:0007669"/>
    <property type="project" value="InterPro"/>
</dbReference>
<dbReference type="Gramene" id="KRH65792">
    <property type="protein sequence ID" value="KRH65792"/>
    <property type="gene ID" value="GLYMA_03G061800"/>
</dbReference>
<dbReference type="GO" id="GO:0003676">
    <property type="term" value="F:nucleic acid binding"/>
    <property type="evidence" value="ECO:0007669"/>
    <property type="project" value="InterPro"/>
</dbReference>
<reference evidence="1 2" key="1">
    <citation type="journal article" date="2010" name="Nature">
        <title>Genome sequence of the palaeopolyploid soybean.</title>
        <authorList>
            <person name="Schmutz J."/>
            <person name="Cannon S.B."/>
            <person name="Schlueter J."/>
            <person name="Ma J."/>
            <person name="Mitros T."/>
            <person name="Nelson W."/>
            <person name="Hyten D.L."/>
            <person name="Song Q."/>
            <person name="Thelen J.J."/>
            <person name="Cheng J."/>
            <person name="Xu D."/>
            <person name="Hellsten U."/>
            <person name="May G.D."/>
            <person name="Yu Y."/>
            <person name="Sakurai T."/>
            <person name="Umezawa T."/>
            <person name="Bhattacharyya M.K."/>
            <person name="Sandhu D."/>
            <person name="Valliyodan B."/>
            <person name="Lindquist E."/>
            <person name="Peto M."/>
            <person name="Grant D."/>
            <person name="Shu S."/>
            <person name="Goodstein D."/>
            <person name="Barry K."/>
            <person name="Futrell-Griggs M."/>
            <person name="Abernathy B."/>
            <person name="Du J."/>
            <person name="Tian Z."/>
            <person name="Zhu L."/>
            <person name="Gill N."/>
            <person name="Joshi T."/>
            <person name="Libault M."/>
            <person name="Sethuraman A."/>
            <person name="Zhang X.-C."/>
            <person name="Shinozaki K."/>
            <person name="Nguyen H.T."/>
            <person name="Wing R.A."/>
            <person name="Cregan P."/>
            <person name="Specht J."/>
            <person name="Grimwood J."/>
            <person name="Rokhsar D."/>
            <person name="Stacey G."/>
            <person name="Shoemaker R.C."/>
            <person name="Jackson S.A."/>
        </authorList>
    </citation>
    <scope>NUCLEOTIDE SEQUENCE</scope>
    <source>
        <strain evidence="2">cv. Williams 82</strain>
        <tissue evidence="1">Callus</tissue>
    </source>
</reference>
<dbReference type="Pfam" id="PF14223">
    <property type="entry name" value="Retrotran_gag_2"/>
    <property type="match status" value="1"/>
</dbReference>
<name>A0A0R0KFG4_SOYBN</name>
<dbReference type="EMBL" id="CM000836">
    <property type="protein sequence ID" value="KRH65792.1"/>
    <property type="molecule type" value="Genomic_DNA"/>
</dbReference>
<dbReference type="InParanoid" id="A0A0R0KFG4"/>
<reference evidence="2" key="2">
    <citation type="submission" date="2018-02" db="UniProtKB">
        <authorList>
            <consortium name="EnsemblPlants"/>
        </authorList>
    </citation>
    <scope>IDENTIFICATION</scope>
    <source>
        <strain evidence="2">Williams 82</strain>
    </source>
</reference>
<dbReference type="InterPro" id="IPR036875">
    <property type="entry name" value="Znf_CCHC_sf"/>
</dbReference>